<protein>
    <submittedName>
        <fullName evidence="4">M23 family metallopeptidase</fullName>
    </submittedName>
</protein>
<keyword evidence="2" id="KW-1133">Transmembrane helix</keyword>
<reference evidence="4" key="1">
    <citation type="submission" date="2022-01" db="EMBL/GenBank/DDBJ databases">
        <authorList>
            <person name="Wang Y."/>
        </authorList>
    </citation>
    <scope>NUCLEOTIDE SEQUENCE</scope>
    <source>
        <strain evidence="4">WB101</strain>
    </source>
</reference>
<evidence type="ECO:0000313" key="4">
    <source>
        <dbReference type="EMBL" id="MCG2590492.1"/>
    </source>
</evidence>
<keyword evidence="1" id="KW-0732">Signal</keyword>
<feature type="domain" description="M23ase beta-sheet core" evidence="3">
    <location>
        <begin position="181"/>
        <end position="276"/>
    </location>
</feature>
<evidence type="ECO:0000256" key="1">
    <source>
        <dbReference type="ARBA" id="ARBA00022729"/>
    </source>
</evidence>
<organism evidence="4 5">
    <name type="scientific">Rhodohalobacter sulfatireducens</name>
    <dbReference type="NCBI Taxonomy" id="2911366"/>
    <lineage>
        <taxon>Bacteria</taxon>
        <taxon>Pseudomonadati</taxon>
        <taxon>Balneolota</taxon>
        <taxon>Balneolia</taxon>
        <taxon>Balneolales</taxon>
        <taxon>Balneolaceae</taxon>
        <taxon>Rhodohalobacter</taxon>
    </lineage>
</organism>
<proteinExistence type="predicted"/>
<feature type="transmembrane region" description="Helical" evidence="2">
    <location>
        <begin position="39"/>
        <end position="60"/>
    </location>
</feature>
<comment type="caution">
    <text evidence="4">The sequence shown here is derived from an EMBL/GenBank/DDBJ whole genome shotgun (WGS) entry which is preliminary data.</text>
</comment>
<dbReference type="Gene3D" id="2.70.70.10">
    <property type="entry name" value="Glucose Permease (Domain IIA)"/>
    <property type="match status" value="1"/>
</dbReference>
<dbReference type="PANTHER" id="PTHR21666">
    <property type="entry name" value="PEPTIDASE-RELATED"/>
    <property type="match status" value="1"/>
</dbReference>
<dbReference type="SUPFAM" id="SSF51261">
    <property type="entry name" value="Duplicated hybrid motif"/>
    <property type="match status" value="1"/>
</dbReference>
<dbReference type="RefSeq" id="WP_237855906.1">
    <property type="nucleotide sequence ID" value="NZ_JAKLWS010000034.1"/>
</dbReference>
<dbReference type="PANTHER" id="PTHR21666:SF289">
    <property type="entry name" value="L-ALA--D-GLU ENDOPEPTIDASE"/>
    <property type="match status" value="1"/>
</dbReference>
<evidence type="ECO:0000256" key="2">
    <source>
        <dbReference type="SAM" id="Phobius"/>
    </source>
</evidence>
<dbReference type="CDD" id="cd12797">
    <property type="entry name" value="M23_peptidase"/>
    <property type="match status" value="1"/>
</dbReference>
<keyword evidence="2" id="KW-0812">Transmembrane</keyword>
<keyword evidence="2" id="KW-0472">Membrane</keyword>
<gene>
    <name evidence="4" type="ORF">L6773_18085</name>
</gene>
<name>A0ABS9KI14_9BACT</name>
<dbReference type="Proteomes" id="UP001165366">
    <property type="component" value="Unassembled WGS sequence"/>
</dbReference>
<dbReference type="Pfam" id="PF01551">
    <property type="entry name" value="Peptidase_M23"/>
    <property type="match status" value="1"/>
</dbReference>
<dbReference type="InterPro" id="IPR050570">
    <property type="entry name" value="Cell_wall_metabolism_enzyme"/>
</dbReference>
<sequence length="282" mass="31427">MWKFLRKIFSEKEGEVTVVVLDETDPNSSSTFKLKSFDVIKIAAIVAVISIVLSIGIFFVTPLSSIYQDQVDEQFRDQVIAINQRVEALQDSLYAREVQLNDLKQFIRTVPDTNFAANRSFTGEEEVGQGSSWSDPVMVPTFEMLNQNEIISSSRLAGAPDFPSFYPIEGSLTQNFSSEEEHYGIDLAANRNTEFRSIADGTVVNTGWTINYGYVIYVQHSNGIMSVYKHGAKLLKEQGDVVLKGDLLGLIGNSGVLSSGSHLHLEIWKNGVPQNPLMYLME</sequence>
<keyword evidence="5" id="KW-1185">Reference proteome</keyword>
<dbReference type="InterPro" id="IPR011055">
    <property type="entry name" value="Dup_hybrid_motif"/>
</dbReference>
<accession>A0ABS9KI14</accession>
<dbReference type="EMBL" id="JAKLWS010000034">
    <property type="protein sequence ID" value="MCG2590492.1"/>
    <property type="molecule type" value="Genomic_DNA"/>
</dbReference>
<evidence type="ECO:0000313" key="5">
    <source>
        <dbReference type="Proteomes" id="UP001165366"/>
    </source>
</evidence>
<dbReference type="InterPro" id="IPR016047">
    <property type="entry name" value="M23ase_b-sheet_dom"/>
</dbReference>
<evidence type="ECO:0000259" key="3">
    <source>
        <dbReference type="Pfam" id="PF01551"/>
    </source>
</evidence>
<reference evidence="4" key="2">
    <citation type="submission" date="2024-05" db="EMBL/GenBank/DDBJ databases">
        <title>Rhodohalobacter halophilus gen. nov., sp. nov., a moderately halophilic member of the family Balneolaceae.</title>
        <authorList>
            <person name="Xia J."/>
        </authorList>
    </citation>
    <scope>NUCLEOTIDE SEQUENCE</scope>
    <source>
        <strain evidence="4">WB101</strain>
    </source>
</reference>